<dbReference type="AlphaFoldDB" id="A0A2Z2MNB4"/>
<keyword evidence="1" id="KW-1133">Transmembrane helix</keyword>
<name>A0A2Z2MNB4_9EURY</name>
<evidence type="ECO:0000256" key="1">
    <source>
        <dbReference type="SAM" id="Phobius"/>
    </source>
</evidence>
<feature type="transmembrane region" description="Helical" evidence="1">
    <location>
        <begin position="40"/>
        <end position="58"/>
    </location>
</feature>
<feature type="transmembrane region" description="Helical" evidence="1">
    <location>
        <begin position="70"/>
        <end position="91"/>
    </location>
</feature>
<accession>A0A2Z2MNB4</accession>
<feature type="transmembrane region" description="Helical" evidence="1">
    <location>
        <begin position="6"/>
        <end position="28"/>
    </location>
</feature>
<dbReference type="EMBL" id="CP015103">
    <property type="protein sequence ID" value="ASJ08154.1"/>
    <property type="molecule type" value="Genomic_DNA"/>
</dbReference>
<dbReference type="Proteomes" id="UP000250125">
    <property type="component" value="Chromosome"/>
</dbReference>
<organism evidence="3 4">
    <name type="scientific">Thermococcus siculi</name>
    <dbReference type="NCBI Taxonomy" id="72803"/>
    <lineage>
        <taxon>Archaea</taxon>
        <taxon>Methanobacteriati</taxon>
        <taxon>Methanobacteriota</taxon>
        <taxon>Thermococci</taxon>
        <taxon>Thermococcales</taxon>
        <taxon>Thermococcaceae</taxon>
        <taxon>Thermococcus</taxon>
    </lineage>
</organism>
<gene>
    <name evidence="3" type="ORF">A3L11_02490</name>
</gene>
<dbReference type="InterPro" id="IPR008553">
    <property type="entry name" value="DUF835"/>
</dbReference>
<reference evidence="3 4" key="1">
    <citation type="submission" date="2016-04" db="EMBL/GenBank/DDBJ databases">
        <title>Complete genome sequence of Thermococcus siculi type strain RG-20.</title>
        <authorList>
            <person name="Oger P.M."/>
        </authorList>
    </citation>
    <scope>NUCLEOTIDE SEQUENCE [LARGE SCALE GENOMIC DNA]</scope>
    <source>
        <strain evidence="3 4">RG-20</strain>
    </source>
</reference>
<dbReference type="KEGG" id="tsl:A3L11_02490"/>
<dbReference type="RefSeq" id="WP_088855392.1">
    <property type="nucleotide sequence ID" value="NZ_CP015103.1"/>
</dbReference>
<keyword evidence="4" id="KW-1185">Reference proteome</keyword>
<evidence type="ECO:0000313" key="4">
    <source>
        <dbReference type="Proteomes" id="UP000250125"/>
    </source>
</evidence>
<dbReference type="Pfam" id="PF05763">
    <property type="entry name" value="DUF835"/>
    <property type="match status" value="1"/>
</dbReference>
<protein>
    <recommendedName>
        <fullName evidence="2">DUF835 domain-containing protein</fullName>
    </recommendedName>
</protein>
<evidence type="ECO:0000313" key="3">
    <source>
        <dbReference type="EMBL" id="ASJ08154.1"/>
    </source>
</evidence>
<dbReference type="OrthoDB" id="86083at2157"/>
<evidence type="ECO:0000259" key="2">
    <source>
        <dbReference type="Pfam" id="PF05763"/>
    </source>
</evidence>
<keyword evidence="1" id="KW-0472">Membrane</keyword>
<feature type="domain" description="DUF835" evidence="2">
    <location>
        <begin position="127"/>
        <end position="246"/>
    </location>
</feature>
<keyword evidence="1" id="KW-0812">Transmembrane</keyword>
<sequence>MGLMVHPLVLAGDLVLLVVIGYAALYALQRVHRYSEPLNRFIVVVTISLILATFGRLLDLLDDLMYLPRIGYLLEYILYFFSIVGVTYGVLSYISSIERRILPAPPRETGSGSLSPGGYLHIGEEGIVEFLSSVDVPTLVMTRSPWKYKELKNVQTLWVTPVGEEGVGPTRLHVLLEAAVDFMKGSGRLVVVDCLEVLVLYNDFAAVFRFLSAMKDYAISSGSAVLLLVEEGTLEDKEFNLLIREFKPVKALASILRTSS</sequence>
<proteinExistence type="predicted"/>
<dbReference type="GeneID" id="33317070"/>